<evidence type="ECO:0000256" key="3">
    <source>
        <dbReference type="ARBA" id="ARBA00023052"/>
    </source>
</evidence>
<evidence type="ECO:0008006" key="7">
    <source>
        <dbReference type="Google" id="ProtNLM"/>
    </source>
</evidence>
<dbReference type="AlphaFoldDB" id="A0A4R1NI86"/>
<keyword evidence="6" id="KW-1185">Reference proteome</keyword>
<comment type="cofactor">
    <cofactor evidence="1">
        <name>thiamine diphosphate</name>
        <dbReference type="ChEBI" id="CHEBI:58937"/>
    </cofactor>
</comment>
<comment type="similarity">
    <text evidence="2">Belongs to the transketolase family.</text>
</comment>
<organism evidence="5 6">
    <name type="scientific">Sodalis ligni</name>
    <dbReference type="NCBI Taxonomy" id="2697027"/>
    <lineage>
        <taxon>Bacteria</taxon>
        <taxon>Pseudomonadati</taxon>
        <taxon>Pseudomonadota</taxon>
        <taxon>Gammaproteobacteria</taxon>
        <taxon>Enterobacterales</taxon>
        <taxon>Bruguierivoracaceae</taxon>
        <taxon>Sodalis</taxon>
    </lineage>
</organism>
<dbReference type="InterPro" id="IPR029061">
    <property type="entry name" value="THDP-binding"/>
</dbReference>
<comment type="caution">
    <text evidence="5">The sequence shown here is derived from an EMBL/GenBank/DDBJ whole genome shotgun (WGS) entry which is preliminary data.</text>
</comment>
<keyword evidence="3" id="KW-0786">Thiamine pyrophosphate</keyword>
<evidence type="ECO:0000256" key="4">
    <source>
        <dbReference type="SAM" id="MobiDB-lite"/>
    </source>
</evidence>
<dbReference type="Proteomes" id="UP000294555">
    <property type="component" value="Unassembled WGS sequence"/>
</dbReference>
<evidence type="ECO:0000256" key="2">
    <source>
        <dbReference type="ARBA" id="ARBA00007131"/>
    </source>
</evidence>
<protein>
    <recommendedName>
        <fullName evidence="7">Transketolase</fullName>
    </recommendedName>
</protein>
<sequence length="70" mass="7862">MDFQRIKAKARQARRYVLKMNHHAGKGHTGADLSEIDIICTLSMAVMDRSRERPDQDRFIPTKGHGAGGL</sequence>
<dbReference type="EMBL" id="SJOI01000001">
    <property type="protein sequence ID" value="TCL07474.1"/>
    <property type="molecule type" value="Genomic_DNA"/>
</dbReference>
<dbReference type="PANTHER" id="PTHR47514:SF1">
    <property type="entry name" value="TRANSKETOLASE N-TERMINAL SECTION-RELATED"/>
    <property type="match status" value="1"/>
</dbReference>
<gene>
    <name evidence="5" type="ORF">EZJ58_5800</name>
</gene>
<dbReference type="Gene3D" id="3.40.50.970">
    <property type="match status" value="1"/>
</dbReference>
<reference evidence="5 6" key="1">
    <citation type="submission" date="2019-02" db="EMBL/GenBank/DDBJ databases">
        <title>Investigation of anaerobic lignin degradation for improved lignocellulosic biofuels.</title>
        <authorList>
            <person name="Deangelis K."/>
        </authorList>
    </citation>
    <scope>NUCLEOTIDE SEQUENCE [LARGE SCALE GENOMIC DNA]</scope>
    <source>
        <strain evidence="5 6">159R</strain>
    </source>
</reference>
<evidence type="ECO:0000256" key="1">
    <source>
        <dbReference type="ARBA" id="ARBA00001964"/>
    </source>
</evidence>
<proteinExistence type="inferred from homology"/>
<evidence type="ECO:0000313" key="6">
    <source>
        <dbReference type="Proteomes" id="UP000294555"/>
    </source>
</evidence>
<accession>A0A4R1NI86</accession>
<feature type="region of interest" description="Disordered" evidence="4">
    <location>
        <begin position="50"/>
        <end position="70"/>
    </location>
</feature>
<dbReference type="PANTHER" id="PTHR47514">
    <property type="entry name" value="TRANSKETOLASE N-TERMINAL SECTION-RELATED"/>
    <property type="match status" value="1"/>
</dbReference>
<evidence type="ECO:0000313" key="5">
    <source>
        <dbReference type="EMBL" id="TCL07474.1"/>
    </source>
</evidence>
<dbReference type="SUPFAM" id="SSF52518">
    <property type="entry name" value="Thiamin diphosphate-binding fold (THDP-binding)"/>
    <property type="match status" value="1"/>
</dbReference>
<feature type="compositionally biased region" description="Basic and acidic residues" evidence="4">
    <location>
        <begin position="50"/>
        <end position="60"/>
    </location>
</feature>
<name>A0A4R1NI86_9GAMM</name>